<comment type="caution">
    <text evidence="1">The sequence shown here is derived from an EMBL/GenBank/DDBJ whole genome shotgun (WGS) entry which is preliminary data.</text>
</comment>
<organism evidence="1 2">
    <name type="scientific">Hymenobacter lucidus</name>
    <dbReference type="NCBI Taxonomy" id="2880930"/>
    <lineage>
        <taxon>Bacteria</taxon>
        <taxon>Pseudomonadati</taxon>
        <taxon>Bacteroidota</taxon>
        <taxon>Cytophagia</taxon>
        <taxon>Cytophagales</taxon>
        <taxon>Hymenobacteraceae</taxon>
        <taxon>Hymenobacter</taxon>
    </lineage>
</organism>
<evidence type="ECO:0000313" key="1">
    <source>
        <dbReference type="EMBL" id="MCB2408864.1"/>
    </source>
</evidence>
<dbReference type="Proteomes" id="UP001165296">
    <property type="component" value="Unassembled WGS sequence"/>
</dbReference>
<name>A0ABS8ATX6_9BACT</name>
<dbReference type="RefSeq" id="WP_226176328.1">
    <property type="nucleotide sequence ID" value="NZ_JAJADR010000003.1"/>
</dbReference>
<gene>
    <name evidence="1" type="ORF">LGH74_12820</name>
</gene>
<evidence type="ECO:0000313" key="2">
    <source>
        <dbReference type="Proteomes" id="UP001165296"/>
    </source>
</evidence>
<protein>
    <submittedName>
        <fullName evidence="1">Uncharacterized protein</fullName>
    </submittedName>
</protein>
<keyword evidence="2" id="KW-1185">Reference proteome</keyword>
<proteinExistence type="predicted"/>
<accession>A0ABS8ATX6</accession>
<reference evidence="1" key="1">
    <citation type="submission" date="2021-10" db="EMBL/GenBank/DDBJ databases">
        <authorList>
            <person name="Dean J.D."/>
            <person name="Kim M.K."/>
            <person name="Newey C.N."/>
            <person name="Stoker T.S."/>
            <person name="Thompson D.W."/>
            <person name="Grose J.H."/>
        </authorList>
    </citation>
    <scope>NUCLEOTIDE SEQUENCE</scope>
    <source>
        <strain evidence="1">BT178</strain>
    </source>
</reference>
<dbReference type="EMBL" id="JAJADR010000003">
    <property type="protein sequence ID" value="MCB2408864.1"/>
    <property type="molecule type" value="Genomic_DNA"/>
</dbReference>
<sequence>MDIEEMKNFVGQRIRSVENKEVDKDFLNNSGVLIHFIPENLLDNNVLDWSSKDHQFKIKNSFRRLSGLEAKYTNLDDRVLSYTPNDEYYICFQNGITEAFRPVEIRDALGYGYKFIKVDNLFYFIDDFINASKIVHDKIYKTIPSYYIFISLLDVNEVLFASFDNKYVTTVPFPGKNLRFEPFELNVLSSKIIQGIMSGIHYGIKSTSQWRLN</sequence>